<sequence>MSTLASVKKDQAVIKDIMKFKFKEPKLRETTLDKSVRCMTLGIKKQNLIKEFLIDEIQSIDLCVDRIYEIKRQLKLERQEFFRRPLTQARIKEKRKNDEHYDDFINDYEEQESKLKDYELVYYNIKSQNNKATTYATITASTDANPVSVAASSKILGIDKEKTAGEKKKEKKNLQMYGKLIQKDPVFRMYKTKMADDGMFVDEEIEAPSFKYKYLTKDQLLQQKIDNLPKKHNIPEKYCRCCNQLVRRHYCPHDYCEKPCLRQEKEKRLRQQYLDKNGGVRKQKKPLYRASILANDISQAKSALDETMTIEQQQEAERIKQMKIQAHLQQQKEQELKIQQFKLQHAEQLQPKKKGRKPKIKVPEGTPSNTNNNNQGTSQINSTYQQANPSANNSVMKGDYDSISKGDMSIEYADNKYQNIINNNSMMMDIEKQNNKDIHMDPYINRKGSFNIPSGGNNPYETKDKIDYNDFTHKNDSYHDEQQILQQLVAQENVQNLLGSKIIYRAEDSSYESSSSGISSGSSDDEDKIKIDDD</sequence>
<keyword evidence="3" id="KW-1185">Reference proteome</keyword>
<name>Q22TJ7_TETTS</name>
<feature type="compositionally biased region" description="Basic and acidic residues" evidence="1">
    <location>
        <begin position="461"/>
        <end position="474"/>
    </location>
</feature>
<feature type="region of interest" description="Disordered" evidence="1">
    <location>
        <begin position="449"/>
        <end position="474"/>
    </location>
</feature>
<dbReference type="HOGENOM" id="CLU_510484_0_0_1"/>
<evidence type="ECO:0000256" key="1">
    <source>
        <dbReference type="SAM" id="MobiDB-lite"/>
    </source>
</evidence>
<feature type="compositionally biased region" description="Low complexity" evidence="1">
    <location>
        <begin position="368"/>
        <end position="383"/>
    </location>
</feature>
<gene>
    <name evidence="2" type="ORF">TTHERM_00170260</name>
</gene>
<feature type="compositionally biased region" description="Polar residues" evidence="1">
    <location>
        <begin position="384"/>
        <end position="395"/>
    </location>
</feature>
<organism evidence="2 3">
    <name type="scientific">Tetrahymena thermophila (strain SB210)</name>
    <dbReference type="NCBI Taxonomy" id="312017"/>
    <lineage>
        <taxon>Eukaryota</taxon>
        <taxon>Sar</taxon>
        <taxon>Alveolata</taxon>
        <taxon>Ciliophora</taxon>
        <taxon>Intramacronucleata</taxon>
        <taxon>Oligohymenophorea</taxon>
        <taxon>Hymenostomatida</taxon>
        <taxon>Tetrahymenina</taxon>
        <taxon>Tetrahymenidae</taxon>
        <taxon>Tetrahymena</taxon>
    </lineage>
</organism>
<reference evidence="3" key="1">
    <citation type="journal article" date="2006" name="PLoS Biol.">
        <title>Macronuclear genome sequence of the ciliate Tetrahymena thermophila, a model eukaryote.</title>
        <authorList>
            <person name="Eisen J.A."/>
            <person name="Coyne R.S."/>
            <person name="Wu M."/>
            <person name="Wu D."/>
            <person name="Thiagarajan M."/>
            <person name="Wortman J.R."/>
            <person name="Badger J.H."/>
            <person name="Ren Q."/>
            <person name="Amedeo P."/>
            <person name="Jones K.M."/>
            <person name="Tallon L.J."/>
            <person name="Delcher A.L."/>
            <person name="Salzberg S.L."/>
            <person name="Silva J.C."/>
            <person name="Haas B.J."/>
            <person name="Majoros W.H."/>
            <person name="Farzad M."/>
            <person name="Carlton J.M."/>
            <person name="Smith R.K. Jr."/>
            <person name="Garg J."/>
            <person name="Pearlman R.E."/>
            <person name="Karrer K.M."/>
            <person name="Sun L."/>
            <person name="Manning G."/>
            <person name="Elde N.C."/>
            <person name="Turkewitz A.P."/>
            <person name="Asai D.J."/>
            <person name="Wilkes D.E."/>
            <person name="Wang Y."/>
            <person name="Cai H."/>
            <person name="Collins K."/>
            <person name="Stewart B.A."/>
            <person name="Lee S.R."/>
            <person name="Wilamowska K."/>
            <person name="Weinberg Z."/>
            <person name="Ruzzo W.L."/>
            <person name="Wloga D."/>
            <person name="Gaertig J."/>
            <person name="Frankel J."/>
            <person name="Tsao C.-C."/>
            <person name="Gorovsky M.A."/>
            <person name="Keeling P.J."/>
            <person name="Waller R.F."/>
            <person name="Patron N.J."/>
            <person name="Cherry J.M."/>
            <person name="Stover N.A."/>
            <person name="Krieger C.J."/>
            <person name="del Toro C."/>
            <person name="Ryder H.F."/>
            <person name="Williamson S.C."/>
            <person name="Barbeau R.A."/>
            <person name="Hamilton E.P."/>
            <person name="Orias E."/>
        </authorList>
    </citation>
    <scope>NUCLEOTIDE SEQUENCE [LARGE SCALE GENOMIC DNA]</scope>
    <source>
        <strain evidence="3">SB210</strain>
    </source>
</reference>
<dbReference type="KEGG" id="tet:TTHERM_00170260"/>
<dbReference type="GeneID" id="7836407"/>
<dbReference type="AlphaFoldDB" id="Q22TJ7"/>
<dbReference type="Proteomes" id="UP000009168">
    <property type="component" value="Unassembled WGS sequence"/>
</dbReference>
<feature type="compositionally biased region" description="Polar residues" evidence="1">
    <location>
        <begin position="451"/>
        <end position="460"/>
    </location>
</feature>
<evidence type="ECO:0000313" key="3">
    <source>
        <dbReference type="Proteomes" id="UP000009168"/>
    </source>
</evidence>
<dbReference type="RefSeq" id="XP_001008686.1">
    <property type="nucleotide sequence ID" value="XM_001008686.3"/>
</dbReference>
<feature type="region of interest" description="Disordered" evidence="1">
    <location>
        <begin position="509"/>
        <end position="534"/>
    </location>
</feature>
<evidence type="ECO:0000313" key="2">
    <source>
        <dbReference type="EMBL" id="EAR88441.1"/>
    </source>
</evidence>
<proteinExistence type="predicted"/>
<protein>
    <submittedName>
        <fullName evidence="2">Uncharacterized protein</fullName>
    </submittedName>
</protein>
<dbReference type="EMBL" id="GG662840">
    <property type="protein sequence ID" value="EAR88441.1"/>
    <property type="molecule type" value="Genomic_DNA"/>
</dbReference>
<dbReference type="InParanoid" id="Q22TJ7"/>
<feature type="region of interest" description="Disordered" evidence="1">
    <location>
        <begin position="345"/>
        <end position="399"/>
    </location>
</feature>
<feature type="compositionally biased region" description="Basic residues" evidence="1">
    <location>
        <begin position="351"/>
        <end position="360"/>
    </location>
</feature>
<accession>Q22TJ7</accession>
<feature type="compositionally biased region" description="Low complexity" evidence="1">
    <location>
        <begin position="511"/>
        <end position="522"/>
    </location>
</feature>